<dbReference type="Proteomes" id="UP001168821">
    <property type="component" value="Unassembled WGS sequence"/>
</dbReference>
<protein>
    <submittedName>
        <fullName evidence="1">Uncharacterized protein</fullName>
    </submittedName>
</protein>
<evidence type="ECO:0000313" key="1">
    <source>
        <dbReference type="EMBL" id="KAJ3660127.1"/>
    </source>
</evidence>
<keyword evidence="2" id="KW-1185">Reference proteome</keyword>
<gene>
    <name evidence="1" type="ORF">Zmor_004597</name>
</gene>
<accession>A0AA38MLF0</accession>
<comment type="caution">
    <text evidence="1">The sequence shown here is derived from an EMBL/GenBank/DDBJ whole genome shotgun (WGS) entry which is preliminary data.</text>
</comment>
<evidence type="ECO:0000313" key="2">
    <source>
        <dbReference type="Proteomes" id="UP001168821"/>
    </source>
</evidence>
<reference evidence="1" key="1">
    <citation type="journal article" date="2023" name="G3 (Bethesda)">
        <title>Whole genome assemblies of Zophobas morio and Tenebrio molitor.</title>
        <authorList>
            <person name="Kaur S."/>
            <person name="Stinson S.A."/>
            <person name="diCenzo G.C."/>
        </authorList>
    </citation>
    <scope>NUCLEOTIDE SEQUENCE</scope>
    <source>
        <strain evidence="1">QUZm001</strain>
    </source>
</reference>
<proteinExistence type="predicted"/>
<organism evidence="1 2">
    <name type="scientific">Zophobas morio</name>
    <dbReference type="NCBI Taxonomy" id="2755281"/>
    <lineage>
        <taxon>Eukaryota</taxon>
        <taxon>Metazoa</taxon>
        <taxon>Ecdysozoa</taxon>
        <taxon>Arthropoda</taxon>
        <taxon>Hexapoda</taxon>
        <taxon>Insecta</taxon>
        <taxon>Pterygota</taxon>
        <taxon>Neoptera</taxon>
        <taxon>Endopterygota</taxon>
        <taxon>Coleoptera</taxon>
        <taxon>Polyphaga</taxon>
        <taxon>Cucujiformia</taxon>
        <taxon>Tenebrionidae</taxon>
        <taxon>Zophobas</taxon>
    </lineage>
</organism>
<sequence>MMSWLDGKAGKPPDACFHGEFFGDYAAWVAVFTWRRAIYLHEIALWLRLVINRNSEAVICQCQCAASTLILAGFIESSAHKAWTCEKKPS</sequence>
<dbReference type="AlphaFoldDB" id="A0AA38MLF0"/>
<dbReference type="EMBL" id="JALNTZ010000002">
    <property type="protein sequence ID" value="KAJ3660127.1"/>
    <property type="molecule type" value="Genomic_DNA"/>
</dbReference>
<name>A0AA38MLF0_9CUCU</name>